<organism evidence="3 4">
    <name type="scientific">Pedobacter psychrotolerans</name>
    <dbReference type="NCBI Taxonomy" id="1843235"/>
    <lineage>
        <taxon>Bacteria</taxon>
        <taxon>Pseudomonadati</taxon>
        <taxon>Bacteroidota</taxon>
        <taxon>Sphingobacteriia</taxon>
        <taxon>Sphingobacteriales</taxon>
        <taxon>Sphingobacteriaceae</taxon>
        <taxon>Pedobacter</taxon>
    </lineage>
</organism>
<dbReference type="Proteomes" id="UP000295684">
    <property type="component" value="Unassembled WGS sequence"/>
</dbReference>
<dbReference type="EMBL" id="BMJO01000001">
    <property type="protein sequence ID" value="GGE44744.1"/>
    <property type="molecule type" value="Genomic_DNA"/>
</dbReference>
<evidence type="ECO:0000313" key="2">
    <source>
        <dbReference type="EMBL" id="GGE44744.1"/>
    </source>
</evidence>
<feature type="transmembrane region" description="Helical" evidence="1">
    <location>
        <begin position="199"/>
        <end position="219"/>
    </location>
</feature>
<protein>
    <submittedName>
        <fullName evidence="3">Uncharacterized protein</fullName>
    </submittedName>
</protein>
<feature type="transmembrane region" description="Helical" evidence="1">
    <location>
        <begin position="108"/>
        <end position="134"/>
    </location>
</feature>
<feature type="transmembrane region" description="Helical" evidence="1">
    <location>
        <begin position="42"/>
        <end position="63"/>
    </location>
</feature>
<feature type="transmembrane region" description="Helical" evidence="1">
    <location>
        <begin position="146"/>
        <end position="163"/>
    </location>
</feature>
<dbReference type="Proteomes" id="UP000622648">
    <property type="component" value="Unassembled WGS sequence"/>
</dbReference>
<evidence type="ECO:0000313" key="3">
    <source>
        <dbReference type="EMBL" id="TCO30745.1"/>
    </source>
</evidence>
<reference evidence="2" key="1">
    <citation type="journal article" date="2014" name="Int. J. Syst. Evol. Microbiol.">
        <title>Complete genome of a new Firmicutes species belonging to the dominant human colonic microbiota ('Ruminococcus bicirculans') reveals two chromosomes and a selective capacity to utilize plant glucans.</title>
        <authorList>
            <consortium name="NISC Comparative Sequencing Program"/>
            <person name="Wegmann U."/>
            <person name="Louis P."/>
            <person name="Goesmann A."/>
            <person name="Henrissat B."/>
            <person name="Duncan S.H."/>
            <person name="Flint H.J."/>
        </authorList>
    </citation>
    <scope>NUCLEOTIDE SEQUENCE</scope>
    <source>
        <strain evidence="2">CGMCC 1.15644</strain>
    </source>
</reference>
<keyword evidence="1" id="KW-0812">Transmembrane</keyword>
<reference evidence="2" key="4">
    <citation type="submission" date="2024-05" db="EMBL/GenBank/DDBJ databases">
        <authorList>
            <person name="Sun Q."/>
            <person name="Zhou Y."/>
        </authorList>
    </citation>
    <scope>NUCLEOTIDE SEQUENCE</scope>
    <source>
        <strain evidence="2">CGMCC 1.15644</strain>
    </source>
</reference>
<comment type="caution">
    <text evidence="3">The sequence shown here is derived from an EMBL/GenBank/DDBJ whole genome shotgun (WGS) entry which is preliminary data.</text>
</comment>
<feature type="transmembrane region" description="Helical" evidence="1">
    <location>
        <begin position="225"/>
        <end position="244"/>
    </location>
</feature>
<feature type="transmembrane region" description="Helical" evidence="1">
    <location>
        <begin position="12"/>
        <end position="30"/>
    </location>
</feature>
<dbReference type="AlphaFoldDB" id="A0A4R2HLZ2"/>
<keyword evidence="1" id="KW-0472">Membrane</keyword>
<name>A0A4R2HLZ2_9SPHI</name>
<proteinExistence type="predicted"/>
<evidence type="ECO:0000256" key="1">
    <source>
        <dbReference type="SAM" id="Phobius"/>
    </source>
</evidence>
<reference evidence="3 4" key="3">
    <citation type="submission" date="2019-03" db="EMBL/GenBank/DDBJ databases">
        <title>Genomic Encyclopedia of Type Strains, Phase IV (KMG-IV): sequencing the most valuable type-strain genomes for metagenomic binning, comparative biology and taxonomic classification.</title>
        <authorList>
            <person name="Goeker M."/>
        </authorList>
    </citation>
    <scope>NUCLEOTIDE SEQUENCE [LARGE SCALE GENOMIC DNA]</scope>
    <source>
        <strain evidence="3 4">DSM 103236</strain>
    </source>
</reference>
<keyword evidence="1" id="KW-1133">Transmembrane helix</keyword>
<feature type="transmembrane region" description="Helical" evidence="1">
    <location>
        <begin position="75"/>
        <end position="96"/>
    </location>
</feature>
<keyword evidence="5" id="KW-1185">Reference proteome</keyword>
<gene>
    <name evidence="3" type="ORF">EV200_101183</name>
    <name evidence="2" type="ORF">GCM10011413_08600</name>
</gene>
<evidence type="ECO:0000313" key="5">
    <source>
        <dbReference type="Proteomes" id="UP000622648"/>
    </source>
</evidence>
<evidence type="ECO:0000313" key="4">
    <source>
        <dbReference type="Proteomes" id="UP000295684"/>
    </source>
</evidence>
<dbReference type="OrthoDB" id="343560at2"/>
<accession>A0A4R2HLZ2</accession>
<dbReference type="RefSeq" id="WP_132528936.1">
    <property type="nucleotide sequence ID" value="NZ_BMJO01000001.1"/>
</dbReference>
<dbReference type="EMBL" id="SLWO01000001">
    <property type="protein sequence ID" value="TCO30745.1"/>
    <property type="molecule type" value="Genomic_DNA"/>
</dbReference>
<sequence>MIKILIERNSLLFSFGLLNIIAAIAFLVLIQFSDAVIAGSNAWLKPFKFAISIALFSWTIAWYVFELKSYGAVTVYSWVVIITLGFEIIYISIQAAKGQLSHFNTSSSFYATMTILMGVAAVILTLWTLYIGILFFTDEVRPIPHYYLWAIRLSIILFVIFALEGGLMGARLSHSVGQIGDDEGLPLVKWSTRIGDLRVAHFIGMHALQIIPILSWYVIKNTKGTFAIALIYALLATFTFLQAIRGRPILKFPGKNITQK</sequence>
<reference evidence="5" key="2">
    <citation type="journal article" date="2019" name="Int. J. Syst. Evol. Microbiol.">
        <title>The Global Catalogue of Microorganisms (GCM) 10K type strain sequencing project: providing services to taxonomists for standard genome sequencing and annotation.</title>
        <authorList>
            <consortium name="The Broad Institute Genomics Platform"/>
            <consortium name="The Broad Institute Genome Sequencing Center for Infectious Disease"/>
            <person name="Wu L."/>
            <person name="Ma J."/>
        </authorList>
    </citation>
    <scope>NUCLEOTIDE SEQUENCE [LARGE SCALE GENOMIC DNA]</scope>
    <source>
        <strain evidence="5">CGMCC 1.15644</strain>
    </source>
</reference>